<sequence>MKENFLEDYLKFQQTAMLKEFAGLSEDDLKQINLLKSGAAKIYQNIVESRQIGADYLYAAFTYFSVYLSRTYALSFIDSLW</sequence>
<reference evidence="2" key="1">
    <citation type="submission" date="2016-10" db="EMBL/GenBank/DDBJ databases">
        <authorList>
            <person name="Varghese N."/>
            <person name="Submissions S."/>
        </authorList>
    </citation>
    <scope>NUCLEOTIDE SEQUENCE [LARGE SCALE GENOMIC DNA]</scope>
    <source>
        <strain evidence="2">ANC 5109</strain>
    </source>
</reference>
<evidence type="ECO:0000313" key="2">
    <source>
        <dbReference type="Proteomes" id="UP000199035"/>
    </source>
</evidence>
<dbReference type="Proteomes" id="UP000199035">
    <property type="component" value="Unassembled WGS sequence"/>
</dbReference>
<protein>
    <submittedName>
        <fullName evidence="1">Uncharacterized protein</fullName>
    </submittedName>
</protein>
<gene>
    <name evidence="1" type="ORF">SAMN05421643_1496</name>
</gene>
<name>A0A1H3NK83_9GAMM</name>
<organism evidence="1 2">
    <name type="scientific">Acinetobacter kyonggiensis</name>
    <dbReference type="NCBI Taxonomy" id="595670"/>
    <lineage>
        <taxon>Bacteria</taxon>
        <taxon>Pseudomonadati</taxon>
        <taxon>Pseudomonadota</taxon>
        <taxon>Gammaproteobacteria</taxon>
        <taxon>Moraxellales</taxon>
        <taxon>Moraxellaceae</taxon>
        <taxon>Acinetobacter</taxon>
    </lineage>
</organism>
<dbReference type="AlphaFoldDB" id="A0A1H3NK83"/>
<proteinExistence type="predicted"/>
<dbReference type="EMBL" id="FNPK01000049">
    <property type="protein sequence ID" value="SDY89090.1"/>
    <property type="molecule type" value="Genomic_DNA"/>
</dbReference>
<dbReference type="RefSeq" id="WP_213030968.1">
    <property type="nucleotide sequence ID" value="NZ_FNPK01000049.1"/>
</dbReference>
<keyword evidence="2" id="KW-1185">Reference proteome</keyword>
<accession>A0A1H3NK83</accession>
<evidence type="ECO:0000313" key="1">
    <source>
        <dbReference type="EMBL" id="SDY89090.1"/>
    </source>
</evidence>